<evidence type="ECO:0000256" key="1">
    <source>
        <dbReference type="ARBA" id="ARBA00022676"/>
    </source>
</evidence>
<dbReference type="Pfam" id="PF03808">
    <property type="entry name" value="Glyco_tran_WecG"/>
    <property type="match status" value="1"/>
</dbReference>
<keyword evidence="1 3" id="KW-0328">Glycosyltransferase</keyword>
<protein>
    <submittedName>
        <fullName evidence="3">N-acetylglucosaminyldiphosphoundecaprenol N-acetyl-beta-D-mannosaminyltransferase</fullName>
        <ecNumber evidence="3">2.4.1.187</ecNumber>
    </submittedName>
</protein>
<dbReference type="NCBIfam" id="TIGR00696">
    <property type="entry name" value="wecG_tagA_cpsF"/>
    <property type="match status" value="1"/>
</dbReference>
<keyword evidence="4" id="KW-1185">Reference proteome</keyword>
<keyword evidence="2 3" id="KW-0808">Transferase</keyword>
<name>A0ABU0R873_9MICO</name>
<evidence type="ECO:0000256" key="2">
    <source>
        <dbReference type="ARBA" id="ARBA00022679"/>
    </source>
</evidence>
<dbReference type="InterPro" id="IPR004629">
    <property type="entry name" value="WecG_TagA_CpsF"/>
</dbReference>
<dbReference type="EC" id="2.4.1.187" evidence="3"/>
<gene>
    <name evidence="3" type="ORF">QFZ26_001838</name>
</gene>
<dbReference type="EMBL" id="JAUSYY010000001">
    <property type="protein sequence ID" value="MDQ0894283.1"/>
    <property type="molecule type" value="Genomic_DNA"/>
</dbReference>
<organism evidence="3 4">
    <name type="scientific">Agromyces ramosus</name>
    <dbReference type="NCBI Taxonomy" id="33879"/>
    <lineage>
        <taxon>Bacteria</taxon>
        <taxon>Bacillati</taxon>
        <taxon>Actinomycetota</taxon>
        <taxon>Actinomycetes</taxon>
        <taxon>Micrococcales</taxon>
        <taxon>Microbacteriaceae</taxon>
        <taxon>Agromyces</taxon>
    </lineage>
</organism>
<dbReference type="PANTHER" id="PTHR34136">
    <property type="match status" value="1"/>
</dbReference>
<sequence>MTARTDTTTRLRLGGVPVDLIRLDEAIGEISARFTDASRRPLGVASINLDHIHHFGDARGGAGQPLHSGEAAPVEWLNLVDGAPIAAAARRITRADWPRLAGSDLIDALLDRAEAAHVSVGFLGGSHEAHDMLAQRLPERHPALRVAGSWSPDRSELTDDDASLQIAEDISVHGTDVLVVCLGKPRQELWIERYGPRTGAHVLLAFGAVVDFLAGRVSRAPGWVAGHGLEWAWRLALEPRRLAHRYLVDGPSAYLTLRRSIAPAIERRRAVGAEGRAVG</sequence>
<proteinExistence type="predicted"/>
<dbReference type="Proteomes" id="UP001239083">
    <property type="component" value="Unassembled WGS sequence"/>
</dbReference>
<dbReference type="RefSeq" id="WP_307041408.1">
    <property type="nucleotide sequence ID" value="NZ_JAUSYY010000001.1"/>
</dbReference>
<comment type="caution">
    <text evidence="3">The sequence shown here is derived from an EMBL/GenBank/DDBJ whole genome shotgun (WGS) entry which is preliminary data.</text>
</comment>
<dbReference type="CDD" id="cd06533">
    <property type="entry name" value="Glyco_transf_WecG_TagA"/>
    <property type="match status" value="1"/>
</dbReference>
<dbReference type="PANTHER" id="PTHR34136:SF1">
    <property type="entry name" value="UDP-N-ACETYL-D-MANNOSAMINURONIC ACID TRANSFERASE"/>
    <property type="match status" value="1"/>
</dbReference>
<accession>A0ABU0R873</accession>
<dbReference type="GO" id="GO:0047244">
    <property type="term" value="F:N-acetylglucosaminyldiphosphoundecaprenol N-acetyl-beta-D-mannosaminyltransferase activity"/>
    <property type="evidence" value="ECO:0007669"/>
    <property type="project" value="UniProtKB-EC"/>
</dbReference>
<evidence type="ECO:0000313" key="4">
    <source>
        <dbReference type="Proteomes" id="UP001239083"/>
    </source>
</evidence>
<evidence type="ECO:0000313" key="3">
    <source>
        <dbReference type="EMBL" id="MDQ0894283.1"/>
    </source>
</evidence>
<reference evidence="3 4" key="1">
    <citation type="submission" date="2023-07" db="EMBL/GenBank/DDBJ databases">
        <title>Comparative genomics of wheat-associated soil bacteria to identify genetic determinants of phenazine resistance.</title>
        <authorList>
            <person name="Mouncey N."/>
        </authorList>
    </citation>
    <scope>NUCLEOTIDE SEQUENCE [LARGE SCALE GENOMIC DNA]</scope>
    <source>
        <strain evidence="3 4">V3I3</strain>
    </source>
</reference>